<keyword evidence="5" id="KW-1185">Reference proteome</keyword>
<dbReference type="InterPro" id="IPR036770">
    <property type="entry name" value="Ankyrin_rpt-contain_sf"/>
</dbReference>
<comment type="caution">
    <text evidence="4">The sequence shown here is derived from an EMBL/GenBank/DDBJ whole genome shotgun (WGS) entry which is preliminary data.</text>
</comment>
<evidence type="ECO:0000256" key="2">
    <source>
        <dbReference type="ARBA" id="ARBA00023043"/>
    </source>
</evidence>
<evidence type="ECO:0000256" key="3">
    <source>
        <dbReference type="PROSITE-ProRule" id="PRU00023"/>
    </source>
</evidence>
<accession>A0A371P6G6</accession>
<gene>
    <name evidence="4" type="ORF">DX116_17805</name>
</gene>
<feature type="repeat" description="ANK" evidence="3">
    <location>
        <begin position="129"/>
        <end position="166"/>
    </location>
</feature>
<dbReference type="EMBL" id="QUBR01000002">
    <property type="protein sequence ID" value="REK71128.1"/>
    <property type="molecule type" value="Genomic_DNA"/>
</dbReference>
<name>A0A371P6G6_9ACTN</name>
<dbReference type="Pfam" id="PF12796">
    <property type="entry name" value="Ank_2"/>
    <property type="match status" value="1"/>
</dbReference>
<evidence type="ECO:0000256" key="1">
    <source>
        <dbReference type="ARBA" id="ARBA00022737"/>
    </source>
</evidence>
<feature type="repeat" description="ANK" evidence="3">
    <location>
        <begin position="1"/>
        <end position="28"/>
    </location>
</feature>
<sequence>MLLAAGSGNADKISLLVEAGVDLETRDERERTALLIASARDHVDAARVLVAAGADPDALDDRHDTPWLVTGVTGSVPMAEVLLAADPDLTIRNRFGGLSHIPASERGHDAYVEFVLDRTDIAVDHVNDLGWTALLEAVILGKGTEPWQRIVDSLVQHGSDVSIADRDGITAEQHARRLGFGEIADALERARS</sequence>
<dbReference type="PROSITE" id="PS50088">
    <property type="entry name" value="ANK_REPEAT"/>
    <property type="match status" value="3"/>
</dbReference>
<dbReference type="PROSITE" id="PS50297">
    <property type="entry name" value="ANK_REP_REGION"/>
    <property type="match status" value="1"/>
</dbReference>
<dbReference type="InterPro" id="IPR002110">
    <property type="entry name" value="Ankyrin_rpt"/>
</dbReference>
<feature type="repeat" description="ANK" evidence="3">
    <location>
        <begin position="29"/>
        <end position="61"/>
    </location>
</feature>
<reference evidence="4 5" key="1">
    <citation type="submission" date="2018-08" db="EMBL/GenBank/DDBJ databases">
        <title>Aeromicrobium sp. M2KJ-4, whole genome shotgun sequence.</title>
        <authorList>
            <person name="Tuo L."/>
        </authorList>
    </citation>
    <scope>NUCLEOTIDE SEQUENCE [LARGE SCALE GENOMIC DNA]</scope>
    <source>
        <strain evidence="4 5">M2KJ-4</strain>
    </source>
</reference>
<dbReference type="SUPFAM" id="SSF48403">
    <property type="entry name" value="Ankyrin repeat"/>
    <property type="match status" value="1"/>
</dbReference>
<keyword evidence="1" id="KW-0677">Repeat</keyword>
<protein>
    <submittedName>
        <fullName evidence="4">Ankyrin repeat domain-containing protein</fullName>
    </submittedName>
</protein>
<dbReference type="OrthoDB" id="9812708at2"/>
<dbReference type="Gene3D" id="1.25.40.20">
    <property type="entry name" value="Ankyrin repeat-containing domain"/>
    <property type="match status" value="1"/>
</dbReference>
<dbReference type="PANTHER" id="PTHR24201:SF14">
    <property type="entry name" value="CYCLIN-DEPENDENT KINASE 4 INHIBITOR C-LIKE"/>
    <property type="match status" value="1"/>
</dbReference>
<proteinExistence type="predicted"/>
<dbReference type="PANTHER" id="PTHR24201">
    <property type="entry name" value="ANK_REP_REGION DOMAIN-CONTAINING PROTEIN"/>
    <property type="match status" value="1"/>
</dbReference>
<evidence type="ECO:0000313" key="4">
    <source>
        <dbReference type="EMBL" id="REK71128.1"/>
    </source>
</evidence>
<organism evidence="4 5">
    <name type="scientific">Aeromicrobium endophyticum</name>
    <dbReference type="NCBI Taxonomy" id="2292704"/>
    <lineage>
        <taxon>Bacteria</taxon>
        <taxon>Bacillati</taxon>
        <taxon>Actinomycetota</taxon>
        <taxon>Actinomycetes</taxon>
        <taxon>Propionibacteriales</taxon>
        <taxon>Nocardioidaceae</taxon>
        <taxon>Aeromicrobium</taxon>
    </lineage>
</organism>
<dbReference type="InterPro" id="IPR050776">
    <property type="entry name" value="Ank_Repeat/CDKN_Inhibitor"/>
</dbReference>
<keyword evidence="2 3" id="KW-0040">ANK repeat</keyword>
<evidence type="ECO:0000313" key="5">
    <source>
        <dbReference type="Proteomes" id="UP000265581"/>
    </source>
</evidence>
<dbReference type="Proteomes" id="UP000265581">
    <property type="component" value="Unassembled WGS sequence"/>
</dbReference>
<dbReference type="AlphaFoldDB" id="A0A371P6G6"/>